<proteinExistence type="predicted"/>
<protein>
    <submittedName>
        <fullName evidence="1">Uncharacterized protein</fullName>
    </submittedName>
</protein>
<evidence type="ECO:0000313" key="1">
    <source>
        <dbReference type="EMBL" id="CAE0830690.1"/>
    </source>
</evidence>
<evidence type="ECO:0000313" key="2">
    <source>
        <dbReference type="EMBL" id="CAE0830691.1"/>
    </source>
</evidence>
<organism evidence="1">
    <name type="scientific">Eutreptiella gymnastica</name>
    <dbReference type="NCBI Taxonomy" id="73025"/>
    <lineage>
        <taxon>Eukaryota</taxon>
        <taxon>Discoba</taxon>
        <taxon>Euglenozoa</taxon>
        <taxon>Euglenida</taxon>
        <taxon>Spirocuta</taxon>
        <taxon>Euglenophyceae</taxon>
        <taxon>Eutreptiales</taxon>
        <taxon>Eutreptiaceae</taxon>
        <taxon>Eutreptiella</taxon>
    </lineage>
</organism>
<gene>
    <name evidence="1" type="ORF">EGYM00163_LOCUS41971</name>
    <name evidence="2" type="ORF">EGYM00163_LOCUS41972</name>
</gene>
<dbReference type="EMBL" id="HBJA01121944">
    <property type="protein sequence ID" value="CAE0830691.1"/>
    <property type="molecule type" value="Transcribed_RNA"/>
</dbReference>
<dbReference type="EMBL" id="HBJA01121943">
    <property type="protein sequence ID" value="CAE0830690.1"/>
    <property type="molecule type" value="Transcribed_RNA"/>
</dbReference>
<accession>A0A6T2HEC0</accession>
<dbReference type="AlphaFoldDB" id="A0A6T2HEC0"/>
<name>A0A6T2HEC0_9EUGL</name>
<sequence length="101" mass="10503">MVLGVGAGVYACPLHCLDVPGHQFREPFGVCGGGLHGSQAEAQVLQDTLAGVAEDDAPAQCCSCEGTVRDHPEDIREAMLCLTHGVDGHLMQVGEGVCMRA</sequence>
<reference evidence="1" key="1">
    <citation type="submission" date="2021-01" db="EMBL/GenBank/DDBJ databases">
        <authorList>
            <person name="Corre E."/>
            <person name="Pelletier E."/>
            <person name="Niang G."/>
            <person name="Scheremetjew M."/>
            <person name="Finn R."/>
            <person name="Kale V."/>
            <person name="Holt S."/>
            <person name="Cochrane G."/>
            <person name="Meng A."/>
            <person name="Brown T."/>
            <person name="Cohen L."/>
        </authorList>
    </citation>
    <scope>NUCLEOTIDE SEQUENCE</scope>
    <source>
        <strain evidence="1">CCMP1594</strain>
    </source>
</reference>